<keyword evidence="3" id="KW-1185">Reference proteome</keyword>
<feature type="region of interest" description="Disordered" evidence="1">
    <location>
        <begin position="328"/>
        <end position="370"/>
    </location>
</feature>
<gene>
    <name evidence="2" type="ORF">ACFFTU_08540</name>
</gene>
<dbReference type="Proteomes" id="UP001589718">
    <property type="component" value="Unassembled WGS sequence"/>
</dbReference>
<evidence type="ECO:0000313" key="3">
    <source>
        <dbReference type="Proteomes" id="UP001589718"/>
    </source>
</evidence>
<dbReference type="RefSeq" id="WP_345221969.1">
    <property type="nucleotide sequence ID" value="NZ_BAAAXE010000013.1"/>
</dbReference>
<sequence>MNDALIAQAVKAVHRARRTAGRVRRRVERINTVPALGARVGPRPTLPPVHLSLISGRTLNLAVRCPFPGTPPEQARLVFEHRGRRQSVTLAQETHPEGLLLTATASLRHDVHDAPDAPGPRLSDGVWRLTVVTTDRAGNESRFGISDVTATAPEGPTLPHSPSSTSGAVFRPVRSVDGHTMIKVTGPREQAELLGFDLYWDRVTVQGRLLTAATPYAAWTVEAVRRGSSSATVRVTPVWDGDRFTFDVPLDAMAGGARTARMWDFQLHRGRSKARIGRRLTDVRHPKKVLRTPFRTIATPAGALLRVHAHLSPAGTFAVNLAPLPNPAAARTAAAPPPDPAARTTAAPPPVSPTAQSTAAPAPTPEDSAR</sequence>
<evidence type="ECO:0000256" key="1">
    <source>
        <dbReference type="SAM" id="MobiDB-lite"/>
    </source>
</evidence>
<feature type="region of interest" description="Disordered" evidence="1">
    <location>
        <begin position="147"/>
        <end position="169"/>
    </location>
</feature>
<organism evidence="2 3">
    <name type="scientific">Streptomyces cremeus</name>
    <dbReference type="NCBI Taxonomy" id="66881"/>
    <lineage>
        <taxon>Bacteria</taxon>
        <taxon>Bacillati</taxon>
        <taxon>Actinomycetota</taxon>
        <taxon>Actinomycetes</taxon>
        <taxon>Kitasatosporales</taxon>
        <taxon>Streptomycetaceae</taxon>
        <taxon>Streptomyces</taxon>
    </lineage>
</organism>
<evidence type="ECO:0000313" key="2">
    <source>
        <dbReference type="EMBL" id="MFB9519990.1"/>
    </source>
</evidence>
<protein>
    <submittedName>
        <fullName evidence="2">Uncharacterized protein</fullName>
    </submittedName>
</protein>
<name>A0ABV5P9V6_STRCM</name>
<accession>A0ABV5P9V6</accession>
<proteinExistence type="predicted"/>
<dbReference type="EMBL" id="JBHMCR010000004">
    <property type="protein sequence ID" value="MFB9519990.1"/>
    <property type="molecule type" value="Genomic_DNA"/>
</dbReference>
<comment type="caution">
    <text evidence="2">The sequence shown here is derived from an EMBL/GenBank/DDBJ whole genome shotgun (WGS) entry which is preliminary data.</text>
</comment>
<reference evidence="2 3" key="1">
    <citation type="submission" date="2024-09" db="EMBL/GenBank/DDBJ databases">
        <authorList>
            <person name="Sun Q."/>
            <person name="Mori K."/>
        </authorList>
    </citation>
    <scope>NUCLEOTIDE SEQUENCE [LARGE SCALE GENOMIC DNA]</scope>
    <source>
        <strain evidence="2 3">JCM 4362</strain>
    </source>
</reference>